<dbReference type="Pfam" id="PF11202">
    <property type="entry name" value="StiP"/>
    <property type="match status" value="1"/>
</dbReference>
<organism evidence="3 4">
    <name type="scientific">Anaerotruncus colihominis</name>
    <dbReference type="NCBI Taxonomy" id="169435"/>
    <lineage>
        <taxon>Bacteria</taxon>
        <taxon>Bacillati</taxon>
        <taxon>Bacillota</taxon>
        <taxon>Clostridia</taxon>
        <taxon>Eubacteriales</taxon>
        <taxon>Oscillospiraceae</taxon>
        <taxon>Anaerotruncus</taxon>
    </lineage>
</organism>
<evidence type="ECO:0000313" key="4">
    <source>
        <dbReference type="Proteomes" id="UP000462501"/>
    </source>
</evidence>
<sequence>MRVSVRRTRRVCRARRAAIDTISVHARYQIGFGGDAMNRGLPPPIGSFSQDDVILLLKDVTGLVEERDTALRERDIQAGRHYSEDLPIEQVPSEAYMRVFDHLMETKARQTALYTGIVTRLIAARFKRPVLVSLVRAGVPCGVLMRRYAARMLGRDFLHYSVSIIRGKGFDENAIRLILRRHPGQEIVFVDGWTGKGMITTQLEESCRAFNERNGTALRPTLAVLADPAHCCSLYATREDFINPSCCLNSTICGLISRSVHNRSIIGPEDFHGARVYHEFAAIDQTARYLDTVSSWFSRLDNEISAAAGALDAPPPDWRGMQAVRKIGAVFGIADINRIKPSIGETTRVLLRRVPDRILLREPAHPDTEHIRLLAQEKGVPVCVYPDMPYLCCGLIADRREGRL</sequence>
<proteinExistence type="predicted"/>
<dbReference type="InterPro" id="IPR048336">
    <property type="entry name" value="StiP-like"/>
</dbReference>
<accession>A0A845SR64</accession>
<dbReference type="Proteomes" id="UP000462501">
    <property type="component" value="Unassembled WGS sequence"/>
</dbReference>
<evidence type="ECO:0008006" key="5">
    <source>
        <dbReference type="Google" id="ProtNLM"/>
    </source>
</evidence>
<reference evidence="3 4" key="1">
    <citation type="submission" date="2019-06" db="EMBL/GenBank/DDBJ databases">
        <title>Draft genome sequences of 15 bacterial species constituting the stable defined intestinal microbiota of the GM15 gnotobiotic mouse model.</title>
        <authorList>
            <person name="Elie C."/>
            <person name="Mathieu A."/>
            <person name="Saliou A."/>
            <person name="Darnaud M."/>
            <person name="Leulier F."/>
            <person name="Tamellini A."/>
        </authorList>
    </citation>
    <scope>NUCLEOTIDE SEQUENCE [LARGE SCALE GENOMIC DNA]</scope>
    <source>
        <strain evidence="3 4">JM4-15</strain>
    </source>
</reference>
<name>A0A845SR64_9FIRM</name>
<dbReference type="InterPro" id="IPR011215">
    <property type="entry name" value="StiP_N"/>
</dbReference>
<dbReference type="InterPro" id="IPR028157">
    <property type="entry name" value="PELOTA_dom"/>
</dbReference>
<dbReference type="EMBL" id="VIQT01000006">
    <property type="protein sequence ID" value="NDO38165.1"/>
    <property type="molecule type" value="Genomic_DNA"/>
</dbReference>
<dbReference type="AlphaFoldDB" id="A0A845SR64"/>
<comment type="caution">
    <text evidence="3">The sequence shown here is derived from an EMBL/GenBank/DDBJ whole genome shotgun (WGS) entry which is preliminary data.</text>
</comment>
<evidence type="ECO:0000313" key="3">
    <source>
        <dbReference type="EMBL" id="NDO38165.1"/>
    </source>
</evidence>
<gene>
    <name evidence="3" type="ORF">FMM72_02715</name>
</gene>
<evidence type="ECO:0000259" key="2">
    <source>
        <dbReference type="Pfam" id="PF15608"/>
    </source>
</evidence>
<feature type="domain" description="PELOTA RNA-binding" evidence="2">
    <location>
        <begin position="318"/>
        <end position="397"/>
    </location>
</feature>
<dbReference type="Pfam" id="PF15608">
    <property type="entry name" value="PELOTA_1"/>
    <property type="match status" value="1"/>
</dbReference>
<protein>
    <recommendedName>
        <fullName evidence="5">PELOTA RNA-binding domain-containing protein</fullName>
    </recommendedName>
</protein>
<feature type="domain" description="Cysteine protease StiP N-terminal" evidence="1">
    <location>
        <begin position="46"/>
        <end position="293"/>
    </location>
</feature>
<evidence type="ECO:0000259" key="1">
    <source>
        <dbReference type="Pfam" id="PF11202"/>
    </source>
</evidence>
<dbReference type="PIRSF" id="PIRSF020979">
    <property type="entry name" value="UCP020979"/>
    <property type="match status" value="1"/>
</dbReference>